<dbReference type="EMBL" id="JAFJYH010000089">
    <property type="protein sequence ID" value="KAG4420209.1"/>
    <property type="molecule type" value="Genomic_DNA"/>
</dbReference>
<dbReference type="AlphaFoldDB" id="A0A8H7WBA5"/>
<sequence>MAPVTQVAVSLPDLPNLLSDDWAEIVDLSGLEVLKSYKTRGQPLNRLNAAWAGMGYGLCEYWRDIDACEEEEELIVPKFALELSFTGDELSAHKSWVFNAHNMYRIASANHKDLGYDSWRSNPSNSTFWDSLGKAVVDVATSEPECAIEELVIMGEYAEDKNFLDAVWKALGDVVDVQKLWQPLQVSGFSAEFVAARGAAELAKRWQGETWDCVEEDWCDDDRKSDGGVGKEGI</sequence>
<dbReference type="OrthoDB" id="3643156at2759"/>
<name>A0A8H7WBA5_9HELO</name>
<keyword evidence="2" id="KW-1185">Reference proteome</keyword>
<gene>
    <name evidence="1" type="ORF">IFR04_006685</name>
</gene>
<accession>A0A8H7WBA5</accession>
<comment type="caution">
    <text evidence="1">The sequence shown here is derived from an EMBL/GenBank/DDBJ whole genome shotgun (WGS) entry which is preliminary data.</text>
</comment>
<protein>
    <submittedName>
        <fullName evidence="1">Uncharacterized protein</fullName>
    </submittedName>
</protein>
<evidence type="ECO:0000313" key="2">
    <source>
        <dbReference type="Proteomes" id="UP000664132"/>
    </source>
</evidence>
<evidence type="ECO:0000313" key="1">
    <source>
        <dbReference type="EMBL" id="KAG4420209.1"/>
    </source>
</evidence>
<reference evidence="1" key="1">
    <citation type="submission" date="2021-02" db="EMBL/GenBank/DDBJ databases">
        <title>Genome sequence Cadophora malorum strain M34.</title>
        <authorList>
            <person name="Stefanovic E."/>
            <person name="Vu D."/>
            <person name="Scully C."/>
            <person name="Dijksterhuis J."/>
            <person name="Roader J."/>
            <person name="Houbraken J."/>
        </authorList>
    </citation>
    <scope>NUCLEOTIDE SEQUENCE</scope>
    <source>
        <strain evidence="1">M34</strain>
    </source>
</reference>
<proteinExistence type="predicted"/>
<dbReference type="Proteomes" id="UP000664132">
    <property type="component" value="Unassembled WGS sequence"/>
</dbReference>
<organism evidence="1 2">
    <name type="scientific">Cadophora malorum</name>
    <dbReference type="NCBI Taxonomy" id="108018"/>
    <lineage>
        <taxon>Eukaryota</taxon>
        <taxon>Fungi</taxon>
        <taxon>Dikarya</taxon>
        <taxon>Ascomycota</taxon>
        <taxon>Pezizomycotina</taxon>
        <taxon>Leotiomycetes</taxon>
        <taxon>Helotiales</taxon>
        <taxon>Ploettnerulaceae</taxon>
        <taxon>Cadophora</taxon>
    </lineage>
</organism>